<organism evidence="2 3">
    <name type="scientific">Galendromus occidentalis</name>
    <name type="common">western predatory mite</name>
    <dbReference type="NCBI Taxonomy" id="34638"/>
    <lineage>
        <taxon>Eukaryota</taxon>
        <taxon>Metazoa</taxon>
        <taxon>Ecdysozoa</taxon>
        <taxon>Arthropoda</taxon>
        <taxon>Chelicerata</taxon>
        <taxon>Arachnida</taxon>
        <taxon>Acari</taxon>
        <taxon>Parasitiformes</taxon>
        <taxon>Mesostigmata</taxon>
        <taxon>Gamasina</taxon>
        <taxon>Phytoseioidea</taxon>
        <taxon>Phytoseiidae</taxon>
        <taxon>Typhlodrominae</taxon>
        <taxon>Galendromus</taxon>
    </lineage>
</organism>
<evidence type="ECO:0000256" key="1">
    <source>
        <dbReference type="SAM" id="MobiDB-lite"/>
    </source>
</evidence>
<evidence type="ECO:0000313" key="3">
    <source>
        <dbReference type="RefSeq" id="XP_028968126.1"/>
    </source>
</evidence>
<dbReference type="Proteomes" id="UP000694867">
    <property type="component" value="Unplaced"/>
</dbReference>
<feature type="region of interest" description="Disordered" evidence="1">
    <location>
        <begin position="163"/>
        <end position="201"/>
    </location>
</feature>
<accession>A0AAJ7SHG0</accession>
<name>A0AAJ7SHG0_9ACAR</name>
<evidence type="ECO:0000313" key="2">
    <source>
        <dbReference type="Proteomes" id="UP000694867"/>
    </source>
</evidence>
<dbReference type="KEGG" id="goe:114828385"/>
<reference evidence="3" key="1">
    <citation type="submission" date="2025-08" db="UniProtKB">
        <authorList>
            <consortium name="RefSeq"/>
        </authorList>
    </citation>
    <scope>IDENTIFICATION</scope>
</reference>
<dbReference type="AlphaFoldDB" id="A0AAJ7SHG0"/>
<feature type="compositionally biased region" description="Basic and acidic residues" evidence="1">
    <location>
        <begin position="163"/>
        <end position="174"/>
    </location>
</feature>
<proteinExistence type="predicted"/>
<sequence>MTSFARIEEERVFLERCERLYHRVQKIKARVDNATPTCMYGSFLGKRNELRKSLASAGTARAQASEEDGIEILEYATIEEKIEHFFLQIKYKNTSRTEGRKFPYLRQPARLDPVPPVPTDLLDVHSIAFTRSYPRILRHHQVGSKLRQMPLFYQKVSVSSSEETKSDKLGDDRGVLSPQEVSNADTTHGIPPMESTTNSPLLEESDSYMSFLNDVTDVILGMNIFSASAIDAAIDAILATNLYGDLDKERARLLVDQLLT</sequence>
<keyword evidence="2" id="KW-1185">Reference proteome</keyword>
<gene>
    <name evidence="3" type="primary">LOC114828385</name>
</gene>
<protein>
    <submittedName>
        <fullName evidence="3">Uncharacterized protein LOC114828385</fullName>
    </submittedName>
</protein>
<dbReference type="GeneID" id="114828385"/>
<dbReference type="RefSeq" id="XP_028968126.1">
    <property type="nucleotide sequence ID" value="XM_029112293.1"/>
</dbReference>